<dbReference type="RefSeq" id="WP_093667006.1">
    <property type="nucleotide sequence ID" value="NZ_FOCF01000012.1"/>
</dbReference>
<dbReference type="Pfam" id="PF07931">
    <property type="entry name" value="CPT"/>
    <property type="match status" value="1"/>
</dbReference>
<dbReference type="SUPFAM" id="SSF52540">
    <property type="entry name" value="P-loop containing nucleoside triphosphate hydrolases"/>
    <property type="match status" value="1"/>
</dbReference>
<evidence type="ECO:0000313" key="2">
    <source>
        <dbReference type="Proteomes" id="UP000199206"/>
    </source>
</evidence>
<proteinExistence type="predicted"/>
<dbReference type="InterPro" id="IPR027417">
    <property type="entry name" value="P-loop_NTPase"/>
</dbReference>
<dbReference type="Proteomes" id="UP000199206">
    <property type="component" value="Unassembled WGS sequence"/>
</dbReference>
<dbReference type="OrthoDB" id="67453at2"/>
<dbReference type="GO" id="GO:0016740">
    <property type="term" value="F:transferase activity"/>
    <property type="evidence" value="ECO:0007669"/>
    <property type="project" value="UniProtKB-KW"/>
</dbReference>
<gene>
    <name evidence="1" type="ORF">SAMN05192583_3500</name>
</gene>
<dbReference type="Gene3D" id="3.40.50.300">
    <property type="entry name" value="P-loop containing nucleotide triphosphate hydrolases"/>
    <property type="match status" value="1"/>
</dbReference>
<evidence type="ECO:0000313" key="1">
    <source>
        <dbReference type="EMBL" id="SEN76220.1"/>
    </source>
</evidence>
<dbReference type="AlphaFoldDB" id="A0A1H8J5V0"/>
<sequence>MAARIILLNGTSSAGKSTLATALRPLLPKTFCYYASDQLADAAFRPLTEPARWEGRETFFSGFHRSIAAFAEAGLDLLVEHIVERASWADQLRKLLHPFDTFWVGVHVPLGVLERRERLRGDRALGEAQEYHRTHDHCAYDIEIENVGTPDMAATQVFQAWSLKRQDDPIPAIRGLFSARRLLPFVHVQSGALTSPGAHPWHGRRPRKRRSMRHTALLTSWYWPSASSR</sequence>
<reference evidence="2" key="1">
    <citation type="submission" date="2016-10" db="EMBL/GenBank/DDBJ databases">
        <authorList>
            <person name="Varghese N."/>
            <person name="Submissions S."/>
        </authorList>
    </citation>
    <scope>NUCLEOTIDE SEQUENCE [LARGE SCALE GENOMIC DNA]</scope>
    <source>
        <strain evidence="2">S6-262</strain>
    </source>
</reference>
<name>A0A1H8J5V0_9SPHN</name>
<dbReference type="EMBL" id="FOCF01000012">
    <property type="protein sequence ID" value="SEN76220.1"/>
    <property type="molecule type" value="Genomic_DNA"/>
</dbReference>
<keyword evidence="2" id="KW-1185">Reference proteome</keyword>
<keyword evidence="1" id="KW-0808">Transferase</keyword>
<accession>A0A1H8J5V0</accession>
<organism evidence="1 2">
    <name type="scientific">Sphingomonas gellani</name>
    <dbReference type="NCBI Taxonomy" id="1166340"/>
    <lineage>
        <taxon>Bacteria</taxon>
        <taxon>Pseudomonadati</taxon>
        <taxon>Pseudomonadota</taxon>
        <taxon>Alphaproteobacteria</taxon>
        <taxon>Sphingomonadales</taxon>
        <taxon>Sphingomonadaceae</taxon>
        <taxon>Sphingomonas</taxon>
    </lineage>
</organism>
<protein>
    <submittedName>
        <fullName evidence="1">Chloramphenicol 3-O phosphotransferase</fullName>
    </submittedName>
</protein>